<dbReference type="HOGENOM" id="CLU_041942_2_0_1"/>
<gene>
    <name evidence="2" type="ORF">JAAARDRAFT_43015</name>
</gene>
<dbReference type="InParanoid" id="A0A067PFG4"/>
<dbReference type="STRING" id="933084.A0A067PFG4"/>
<dbReference type="EMBL" id="KL197794">
    <property type="protein sequence ID" value="KDQ49226.1"/>
    <property type="molecule type" value="Genomic_DNA"/>
</dbReference>
<name>A0A067PFG4_9AGAM</name>
<proteinExistence type="predicted"/>
<evidence type="ECO:0000313" key="2">
    <source>
        <dbReference type="EMBL" id="KDQ49226.1"/>
    </source>
</evidence>
<keyword evidence="1" id="KW-1133">Transmembrane helix</keyword>
<protein>
    <submittedName>
        <fullName evidence="2">Uncharacterized protein</fullName>
    </submittedName>
</protein>
<dbReference type="Proteomes" id="UP000027265">
    <property type="component" value="Unassembled WGS sequence"/>
</dbReference>
<keyword evidence="1" id="KW-0812">Transmembrane</keyword>
<organism evidence="2 3">
    <name type="scientific">Jaapia argillacea MUCL 33604</name>
    <dbReference type="NCBI Taxonomy" id="933084"/>
    <lineage>
        <taxon>Eukaryota</taxon>
        <taxon>Fungi</taxon>
        <taxon>Dikarya</taxon>
        <taxon>Basidiomycota</taxon>
        <taxon>Agaricomycotina</taxon>
        <taxon>Agaricomycetes</taxon>
        <taxon>Agaricomycetidae</taxon>
        <taxon>Jaapiales</taxon>
        <taxon>Jaapiaceae</taxon>
        <taxon>Jaapia</taxon>
    </lineage>
</organism>
<accession>A0A067PFG4</accession>
<evidence type="ECO:0000256" key="1">
    <source>
        <dbReference type="SAM" id="Phobius"/>
    </source>
</evidence>
<evidence type="ECO:0000313" key="3">
    <source>
        <dbReference type="Proteomes" id="UP000027265"/>
    </source>
</evidence>
<keyword evidence="1" id="KW-0472">Membrane</keyword>
<reference evidence="3" key="1">
    <citation type="journal article" date="2014" name="Proc. Natl. Acad. Sci. U.S.A.">
        <title>Extensive sampling of basidiomycete genomes demonstrates inadequacy of the white-rot/brown-rot paradigm for wood decay fungi.</title>
        <authorList>
            <person name="Riley R."/>
            <person name="Salamov A.A."/>
            <person name="Brown D.W."/>
            <person name="Nagy L.G."/>
            <person name="Floudas D."/>
            <person name="Held B.W."/>
            <person name="Levasseur A."/>
            <person name="Lombard V."/>
            <person name="Morin E."/>
            <person name="Otillar R."/>
            <person name="Lindquist E.A."/>
            <person name="Sun H."/>
            <person name="LaButti K.M."/>
            <person name="Schmutz J."/>
            <person name="Jabbour D."/>
            <person name="Luo H."/>
            <person name="Baker S.E."/>
            <person name="Pisabarro A.G."/>
            <person name="Walton J.D."/>
            <person name="Blanchette R.A."/>
            <person name="Henrissat B."/>
            <person name="Martin F."/>
            <person name="Cullen D."/>
            <person name="Hibbett D.S."/>
            <person name="Grigoriev I.V."/>
        </authorList>
    </citation>
    <scope>NUCLEOTIDE SEQUENCE [LARGE SCALE GENOMIC DNA]</scope>
    <source>
        <strain evidence="3">MUCL 33604</strain>
    </source>
</reference>
<sequence length="390" mass="43935">MNRFRKHKHKRRLTLDNLPPEICEQIIAFACIDGGFTASSLALTSKYISGTSGGSRFYSVSVSGLERINNLLEALRSGNPQSRGVEHMYLSYVTPTKQVDVRPVVQEPRPWTRRLRQGLTWTSAETKAIQEPNPTPPKPPAEATDRYCPKVDLISAISTATTAILALTCSTLVTLTIVIPQTASFILSLGFPLLEELSFYCLYSNEYEWEISTNYRLSALRRLHLAGSEFSERDIRRLLKISPGLTHLRLSEVDGSVDLESALRGLVGGPEDQINQDLYGIDLDSPLGRHPSLETIVIQPRFELHDALQRLKQEAFWVEVALLQWRYLPNVKLEDEGRVYWEERVAGREGCWNIRGEVLPDANYSARLRNSPLASPQLSTLFTQNFLPGL</sequence>
<dbReference type="AlphaFoldDB" id="A0A067PFG4"/>
<feature type="transmembrane region" description="Helical" evidence="1">
    <location>
        <begin position="153"/>
        <end position="179"/>
    </location>
</feature>
<keyword evidence="3" id="KW-1185">Reference proteome</keyword>
<dbReference type="OrthoDB" id="2748701at2759"/>